<dbReference type="PRINTS" id="PR00977">
    <property type="entry name" value="SCYTLDPTASE"/>
</dbReference>
<evidence type="ECO:0000313" key="3">
    <source>
        <dbReference type="EMBL" id="EOO03355.1"/>
    </source>
</evidence>
<dbReference type="GO" id="GO:0006508">
    <property type="term" value="P:proteolysis"/>
    <property type="evidence" value="ECO:0007669"/>
    <property type="project" value="InterPro"/>
</dbReference>
<dbReference type="GO" id="GO:0070007">
    <property type="term" value="F:glutamic-type endopeptidase activity"/>
    <property type="evidence" value="ECO:0007669"/>
    <property type="project" value="InterPro"/>
</dbReference>
<dbReference type="HOGENOM" id="CLU_066466_0_1_1"/>
<proteinExistence type="predicted"/>
<name>R8BVL8_PHAM7</name>
<dbReference type="RefSeq" id="XP_007911944.1">
    <property type="nucleotide sequence ID" value="XM_007913753.1"/>
</dbReference>
<evidence type="ECO:0000313" key="4">
    <source>
        <dbReference type="Proteomes" id="UP000014074"/>
    </source>
</evidence>
<dbReference type="PANTHER" id="PTHR37536:SF1">
    <property type="entry name" value="ASPERGILLOPEPSIN, PUTAITVE (AFU_ORTHOLOGUE AFUA_7G01200)"/>
    <property type="match status" value="1"/>
</dbReference>
<keyword evidence="2" id="KW-0732">Signal</keyword>
<keyword evidence="4" id="KW-1185">Reference proteome</keyword>
<dbReference type="InterPro" id="IPR000250">
    <property type="entry name" value="Peptidase_G1"/>
</dbReference>
<dbReference type="GeneID" id="19321290"/>
<evidence type="ECO:0000256" key="1">
    <source>
        <dbReference type="PIRSR" id="PIRSR600250-50"/>
    </source>
</evidence>
<gene>
    <name evidence="3" type="ORF">UCRPA7_1166</name>
</gene>
<dbReference type="EMBL" id="KB932835">
    <property type="protein sequence ID" value="EOO03355.1"/>
    <property type="molecule type" value="Genomic_DNA"/>
</dbReference>
<dbReference type="eggNOG" id="ENOG502RJF6">
    <property type="taxonomic scope" value="Eukaryota"/>
</dbReference>
<evidence type="ECO:0000256" key="2">
    <source>
        <dbReference type="SAM" id="SignalP"/>
    </source>
</evidence>
<feature type="signal peptide" evidence="2">
    <location>
        <begin position="1"/>
        <end position="18"/>
    </location>
</feature>
<dbReference type="CDD" id="cd13426">
    <property type="entry name" value="Peptidase_G1"/>
    <property type="match status" value="1"/>
</dbReference>
<feature type="chain" id="PRO_5004452315" evidence="2">
    <location>
        <begin position="19"/>
        <end position="279"/>
    </location>
</feature>
<dbReference type="Pfam" id="PF01828">
    <property type="entry name" value="Peptidase_A4"/>
    <property type="match status" value="1"/>
</dbReference>
<dbReference type="InterPro" id="IPR038656">
    <property type="entry name" value="Peptidase_G1_sf"/>
</dbReference>
<dbReference type="Gene3D" id="2.60.120.700">
    <property type="entry name" value="Peptidase G1"/>
    <property type="match status" value="1"/>
</dbReference>
<feature type="active site" description="Proton acceptor" evidence="1">
    <location>
        <position position="214"/>
    </location>
</feature>
<protein>
    <submittedName>
        <fullName evidence="3">Putative acid proteinase protein</fullName>
    </submittedName>
</protein>
<dbReference type="PANTHER" id="PTHR37536">
    <property type="entry name" value="PUTATIVE (AFU_ORTHOLOGUE AFUA_3G02970)-RELATED"/>
    <property type="match status" value="1"/>
</dbReference>
<dbReference type="OrthoDB" id="2862635at2759"/>
<dbReference type="InterPro" id="IPR013320">
    <property type="entry name" value="ConA-like_dom_sf"/>
</dbReference>
<dbReference type="AlphaFoldDB" id="R8BVL8"/>
<organism evidence="3 4">
    <name type="scientific">Phaeoacremonium minimum (strain UCR-PA7)</name>
    <name type="common">Esca disease fungus</name>
    <name type="synonym">Togninia minima</name>
    <dbReference type="NCBI Taxonomy" id="1286976"/>
    <lineage>
        <taxon>Eukaryota</taxon>
        <taxon>Fungi</taxon>
        <taxon>Dikarya</taxon>
        <taxon>Ascomycota</taxon>
        <taxon>Pezizomycotina</taxon>
        <taxon>Sordariomycetes</taxon>
        <taxon>Sordariomycetidae</taxon>
        <taxon>Togniniales</taxon>
        <taxon>Togniniaceae</taxon>
        <taxon>Phaeoacremonium</taxon>
    </lineage>
</organism>
<sequence>MKFTAAFAAIVGISTVLAVPAPIDLGDGVTLIPREPRANERRARANARKTNPKLPTTAFEVEAATNNSDVSYSSNWAGAVLIGSGYKTVTGTIVVPTPKMPSGGSSRTEYAASAWVGIDGDTCQTAILQTGVDFYVEGTSVSFDAWYEWYPDYAYTFSGFSVAAGNSIKMTATATSTSAGSVTIQNLSTGKSVTHSFSGESNKLCETNAEWIVEDFQSGNSMVPFADFGTVTFTSCSVTTTSGSTLGVTGAEILDIKQGSTVYTDCSTSGTSTVTCTYI</sequence>
<dbReference type="Proteomes" id="UP000014074">
    <property type="component" value="Unassembled WGS sequence"/>
</dbReference>
<accession>R8BVL8</accession>
<reference evidence="4" key="1">
    <citation type="journal article" date="2013" name="Genome Announc.">
        <title>Draft genome sequence of the ascomycete Phaeoacremonium aleophilum strain UCR-PA7, a causal agent of the esca disease complex in grapevines.</title>
        <authorList>
            <person name="Blanco-Ulate B."/>
            <person name="Rolshausen P."/>
            <person name="Cantu D."/>
        </authorList>
    </citation>
    <scope>NUCLEOTIDE SEQUENCE [LARGE SCALE GENOMIC DNA]</scope>
    <source>
        <strain evidence="4">UCR-PA7</strain>
    </source>
</reference>
<dbReference type="KEGG" id="tmn:UCRPA7_1166"/>
<dbReference type="SUPFAM" id="SSF49899">
    <property type="entry name" value="Concanavalin A-like lectins/glucanases"/>
    <property type="match status" value="1"/>
</dbReference>